<keyword evidence="2" id="KW-1185">Reference proteome</keyword>
<gene>
    <name evidence="1" type="ORF">SAMN05878503_11637</name>
</gene>
<dbReference type="EMBL" id="OAOQ01000016">
    <property type="protein sequence ID" value="SNX73737.1"/>
    <property type="molecule type" value="Genomic_DNA"/>
</dbReference>
<reference evidence="2" key="1">
    <citation type="submission" date="2017-08" db="EMBL/GenBank/DDBJ databases">
        <authorList>
            <person name="Varghese N."/>
            <person name="Submissions S."/>
        </authorList>
    </citation>
    <scope>NUCLEOTIDE SEQUENCE [LARGE SCALE GENOMIC DNA]</scope>
    <source>
        <strain evidence="2">JA234</strain>
    </source>
</reference>
<name>A0A285D1N0_9RHOB</name>
<evidence type="ECO:0000313" key="2">
    <source>
        <dbReference type="Proteomes" id="UP000219467"/>
    </source>
</evidence>
<organism evidence="1 2">
    <name type="scientific">Cereibacter ovatus</name>
    <dbReference type="NCBI Taxonomy" id="439529"/>
    <lineage>
        <taxon>Bacteria</taxon>
        <taxon>Pseudomonadati</taxon>
        <taxon>Pseudomonadota</taxon>
        <taxon>Alphaproteobacteria</taxon>
        <taxon>Rhodobacterales</taxon>
        <taxon>Paracoccaceae</taxon>
        <taxon>Cereibacter</taxon>
    </lineage>
</organism>
<evidence type="ECO:0000313" key="1">
    <source>
        <dbReference type="EMBL" id="SNX73737.1"/>
    </source>
</evidence>
<accession>A0A285D1N0</accession>
<dbReference type="Proteomes" id="UP000219467">
    <property type="component" value="Unassembled WGS sequence"/>
</dbReference>
<dbReference type="RefSeq" id="WP_176504583.1">
    <property type="nucleotide sequence ID" value="NZ_OAOQ01000016.1"/>
</dbReference>
<dbReference type="AlphaFoldDB" id="A0A285D1N0"/>
<proteinExistence type="predicted"/>
<sequence length="56" mass="6381">MNPVWLLRMVRWLRRPPSVARVKLVLGVVAACLVLVAVEWAVGWPEALEVHRIARP</sequence>
<protein>
    <submittedName>
        <fullName evidence="1">Uncharacterized protein</fullName>
    </submittedName>
</protein>